<protein>
    <recommendedName>
        <fullName evidence="4">Ribosome biogenesis protein BRX1 homolog</fullName>
    </recommendedName>
</protein>
<reference evidence="8" key="1">
    <citation type="submission" date="2022-01" db="EMBL/GenBank/DDBJ databases">
        <authorList>
            <person name="King R."/>
        </authorList>
    </citation>
    <scope>NUCLEOTIDE SEQUENCE</scope>
</reference>
<reference evidence="8" key="2">
    <citation type="submission" date="2022-10" db="EMBL/GenBank/DDBJ databases">
        <authorList>
            <consortium name="ENA_rothamsted_submissions"/>
            <consortium name="culmorum"/>
            <person name="King R."/>
        </authorList>
    </citation>
    <scope>NUCLEOTIDE SEQUENCE</scope>
</reference>
<dbReference type="GO" id="GO:0005730">
    <property type="term" value="C:nucleolus"/>
    <property type="evidence" value="ECO:0007669"/>
    <property type="project" value="UniProtKB-SubCell"/>
</dbReference>
<evidence type="ECO:0000259" key="7">
    <source>
        <dbReference type="PROSITE" id="PS50833"/>
    </source>
</evidence>
<keyword evidence="6" id="KW-0539">Nucleus</keyword>
<name>A0A9N9WQU8_9DIPT</name>
<comment type="subcellular location">
    <subcellularLocation>
        <location evidence="2">Nucleus</location>
        <location evidence="2">Nucleolus</location>
    </subcellularLocation>
</comment>
<gene>
    <name evidence="8" type="ORF">CHIRRI_LOCUS4458</name>
</gene>
<dbReference type="SUPFAM" id="SSF52954">
    <property type="entry name" value="Class II aaRS ABD-related"/>
    <property type="match status" value="1"/>
</dbReference>
<comment type="similarity">
    <text evidence="3">Belongs to the BRX1 family.</text>
</comment>
<dbReference type="GO" id="GO:0000027">
    <property type="term" value="P:ribosomal large subunit assembly"/>
    <property type="evidence" value="ECO:0007669"/>
    <property type="project" value="TreeGrafter"/>
</dbReference>
<dbReference type="AlphaFoldDB" id="A0A9N9WQU8"/>
<proteinExistence type="inferred from homology"/>
<evidence type="ECO:0000313" key="8">
    <source>
        <dbReference type="EMBL" id="CAG9801532.1"/>
    </source>
</evidence>
<dbReference type="PANTHER" id="PTHR13634">
    <property type="entry name" value="RIBOSOME BIOGENESIS PROTEIN BRIX"/>
    <property type="match status" value="1"/>
</dbReference>
<dbReference type="InterPro" id="IPR026532">
    <property type="entry name" value="BRX1"/>
</dbReference>
<organism evidence="8 9">
    <name type="scientific">Chironomus riparius</name>
    <dbReference type="NCBI Taxonomy" id="315576"/>
    <lineage>
        <taxon>Eukaryota</taxon>
        <taxon>Metazoa</taxon>
        <taxon>Ecdysozoa</taxon>
        <taxon>Arthropoda</taxon>
        <taxon>Hexapoda</taxon>
        <taxon>Insecta</taxon>
        <taxon>Pterygota</taxon>
        <taxon>Neoptera</taxon>
        <taxon>Endopterygota</taxon>
        <taxon>Diptera</taxon>
        <taxon>Nematocera</taxon>
        <taxon>Chironomoidea</taxon>
        <taxon>Chironomidae</taxon>
        <taxon>Chironominae</taxon>
        <taxon>Chironomus</taxon>
    </lineage>
</organism>
<feature type="domain" description="Brix" evidence="7">
    <location>
        <begin position="50"/>
        <end position="239"/>
    </location>
</feature>
<evidence type="ECO:0000256" key="5">
    <source>
        <dbReference type="ARBA" id="ARBA00022517"/>
    </source>
</evidence>
<dbReference type="Pfam" id="PF04427">
    <property type="entry name" value="Brix"/>
    <property type="match status" value="1"/>
</dbReference>
<evidence type="ECO:0000256" key="3">
    <source>
        <dbReference type="ARBA" id="ARBA00006369"/>
    </source>
</evidence>
<evidence type="ECO:0000256" key="4">
    <source>
        <dbReference type="ARBA" id="ARBA00020522"/>
    </source>
</evidence>
<dbReference type="GO" id="GO:0006364">
    <property type="term" value="P:rRNA processing"/>
    <property type="evidence" value="ECO:0007669"/>
    <property type="project" value="InterPro"/>
</dbReference>
<dbReference type="EMBL" id="OU895877">
    <property type="protein sequence ID" value="CAG9801532.1"/>
    <property type="molecule type" value="Genomic_DNA"/>
</dbReference>
<dbReference type="PANTHER" id="PTHR13634:SF0">
    <property type="entry name" value="RIBOSOME BIOGENESIS PROTEIN BRX1 HOMOLOG"/>
    <property type="match status" value="1"/>
</dbReference>
<evidence type="ECO:0000256" key="1">
    <source>
        <dbReference type="ARBA" id="ARBA00003439"/>
    </source>
</evidence>
<dbReference type="Proteomes" id="UP001153620">
    <property type="component" value="Chromosome 1"/>
</dbReference>
<evidence type="ECO:0000256" key="6">
    <source>
        <dbReference type="ARBA" id="ARBA00023242"/>
    </source>
</evidence>
<dbReference type="OrthoDB" id="1638493at2759"/>
<comment type="function">
    <text evidence="1">Required for biogenesis of the 60S ribosomal subunit.</text>
</comment>
<evidence type="ECO:0000256" key="2">
    <source>
        <dbReference type="ARBA" id="ARBA00004604"/>
    </source>
</evidence>
<accession>A0A9N9WQU8</accession>
<dbReference type="InterPro" id="IPR007109">
    <property type="entry name" value="Brix"/>
</dbReference>
<dbReference type="GO" id="GO:0019843">
    <property type="term" value="F:rRNA binding"/>
    <property type="evidence" value="ECO:0007669"/>
    <property type="project" value="InterPro"/>
</dbReference>
<keyword evidence="5" id="KW-0690">Ribosome biogenesis</keyword>
<evidence type="ECO:0000313" key="9">
    <source>
        <dbReference type="Proteomes" id="UP001153620"/>
    </source>
</evidence>
<dbReference type="PROSITE" id="PS50833">
    <property type="entry name" value="BRIX"/>
    <property type="match status" value="1"/>
</dbReference>
<sequence>MGKFNKKLNKKNKPLQLEIVPKDKEVEVQLPESRKSDAVIPKKDKWINRQRVLVLCGRGINHRDRHLMKDLKTIMPHHRDEPKLERWKTLSIINELGEMKHCNKAMYFEGRHKQDLYMWLSSINDGPSAKFLVENVSTMGELKLTGNCLKGARPLLSYDENFSKIPHLMLLRELLTQIFGVPNHHPKSQPFVDRVYTFTFLDNRIWFRNYQILAEDGALSEIGPRFVMNPVKIFAESFTGEPLWENPDYVSPAKHRKMIKLSAKDKYVNRTDSKSRYDATMPTEAFNIDKIGREVFANDDEEEVARKIIEREENMEADESVDEEELQAKREKSDIARVKKLIEKLKPGGEGKKLVKPKKQAVNPISGKLQQRGITKRSKMIQNIAKTKKLSTKFKSKSKKKASAE</sequence>
<dbReference type="SMART" id="SM00879">
    <property type="entry name" value="Brix"/>
    <property type="match status" value="1"/>
</dbReference>
<keyword evidence="9" id="KW-1185">Reference proteome</keyword>